<protein>
    <submittedName>
        <fullName evidence="1">Uncharacterized protein</fullName>
    </submittedName>
</protein>
<dbReference type="RefSeq" id="WP_212949279.1">
    <property type="nucleotide sequence ID" value="NZ_BORW01000007.1"/>
</dbReference>
<name>A0ABQ4LVI8_9BACL</name>
<dbReference type="EMBL" id="BORW01000007">
    <property type="protein sequence ID" value="GIO67153.1"/>
    <property type="molecule type" value="Genomic_DNA"/>
</dbReference>
<gene>
    <name evidence="1" type="ORF">J21TS3_19740</name>
</gene>
<dbReference type="Proteomes" id="UP000680638">
    <property type="component" value="Unassembled WGS sequence"/>
</dbReference>
<keyword evidence="2" id="KW-1185">Reference proteome</keyword>
<sequence>MGWGEVREFRYEYNEEVKAIDEQIIKLISTRRSMTTGKRFSPPNEQLTEWAKAFEMDELEIRLILHHLQPQMAPHVPNEFGPLLNVVSIMKKTVVDSCEYILTHAMQHEQVSIVHVEINLLDEGKSGGVHLKPNLMLEVFSDRPFAVGRHGSYGGGSHSKLQFVVSPPLPETLEQIEFSLVPSAVFMEHPIEEIILDKQVDFE</sequence>
<evidence type="ECO:0000313" key="2">
    <source>
        <dbReference type="Proteomes" id="UP000680638"/>
    </source>
</evidence>
<reference evidence="1 2" key="1">
    <citation type="submission" date="2021-03" db="EMBL/GenBank/DDBJ databases">
        <title>Antimicrobial resistance genes in bacteria isolated from Japanese honey, and their potential for conferring macrolide and lincosamide resistance in the American foulbrood pathogen Paenibacillus larvae.</title>
        <authorList>
            <person name="Okamoto M."/>
            <person name="Kumagai M."/>
            <person name="Kanamori H."/>
            <person name="Takamatsu D."/>
        </authorList>
    </citation>
    <scope>NUCLEOTIDE SEQUENCE [LARGE SCALE GENOMIC DNA]</scope>
    <source>
        <strain evidence="1 2">J21TS3</strain>
    </source>
</reference>
<organism evidence="1 2">
    <name type="scientific">Paenibacillus cookii</name>
    <dbReference type="NCBI Taxonomy" id="157839"/>
    <lineage>
        <taxon>Bacteria</taxon>
        <taxon>Bacillati</taxon>
        <taxon>Bacillota</taxon>
        <taxon>Bacilli</taxon>
        <taxon>Bacillales</taxon>
        <taxon>Paenibacillaceae</taxon>
        <taxon>Paenibacillus</taxon>
    </lineage>
</organism>
<proteinExistence type="predicted"/>
<evidence type="ECO:0000313" key="1">
    <source>
        <dbReference type="EMBL" id="GIO67153.1"/>
    </source>
</evidence>
<comment type="caution">
    <text evidence="1">The sequence shown here is derived from an EMBL/GenBank/DDBJ whole genome shotgun (WGS) entry which is preliminary data.</text>
</comment>
<accession>A0ABQ4LVI8</accession>